<dbReference type="Proteomes" id="UP000177124">
    <property type="component" value="Unassembled WGS sequence"/>
</dbReference>
<dbReference type="Pfam" id="PF01029">
    <property type="entry name" value="NusB"/>
    <property type="match status" value="1"/>
</dbReference>
<evidence type="ECO:0000313" key="8">
    <source>
        <dbReference type="Proteomes" id="UP000177124"/>
    </source>
</evidence>
<dbReference type="PANTHER" id="PTHR11078:SF3">
    <property type="entry name" value="ANTITERMINATION NUSB DOMAIN-CONTAINING PROTEIN"/>
    <property type="match status" value="1"/>
</dbReference>
<dbReference type="AlphaFoldDB" id="A0A1F5GH79"/>
<dbReference type="InterPro" id="IPR006027">
    <property type="entry name" value="NusB_RsmB_TIM44"/>
</dbReference>
<sequence>MKRKADPRHKIRVTTVKKLFEQSFRKNIDFDKDSEAGKIAASQKEIDVIIQKFAPSWPIEQVSPMDLAILRLSIWELMFKEKKEPYKVVVDEAVEIAKEYGNETSGAFVNGVLGAIIKTYPKLKRN</sequence>
<evidence type="ECO:0000256" key="5">
    <source>
        <dbReference type="ARBA" id="ARBA00023163"/>
    </source>
</evidence>
<organism evidence="7 8">
    <name type="scientific">Candidatus Curtissbacteria bacterium RIFCSPHIGHO2_02_FULL_42_15</name>
    <dbReference type="NCBI Taxonomy" id="1797716"/>
    <lineage>
        <taxon>Bacteria</taxon>
        <taxon>Candidatus Curtissiibacteriota</taxon>
    </lineage>
</organism>
<evidence type="ECO:0000256" key="2">
    <source>
        <dbReference type="ARBA" id="ARBA00022814"/>
    </source>
</evidence>
<dbReference type="GO" id="GO:0003723">
    <property type="term" value="F:RNA binding"/>
    <property type="evidence" value="ECO:0007669"/>
    <property type="project" value="UniProtKB-KW"/>
</dbReference>
<dbReference type="NCBIfam" id="TIGR01951">
    <property type="entry name" value="nusB"/>
    <property type="match status" value="1"/>
</dbReference>
<keyword evidence="4" id="KW-0805">Transcription regulation</keyword>
<dbReference type="STRING" id="1797716.A3D07_03425"/>
<proteinExistence type="inferred from homology"/>
<accession>A0A1F5GH79</accession>
<keyword evidence="2" id="KW-0889">Transcription antitermination</keyword>
<protein>
    <submittedName>
        <fullName evidence="7">Transcription antitermination factor NusB</fullName>
    </submittedName>
</protein>
<dbReference type="Gene3D" id="1.10.940.10">
    <property type="entry name" value="NusB-like"/>
    <property type="match status" value="1"/>
</dbReference>
<dbReference type="SUPFAM" id="SSF48013">
    <property type="entry name" value="NusB-like"/>
    <property type="match status" value="1"/>
</dbReference>
<dbReference type="GO" id="GO:0005829">
    <property type="term" value="C:cytosol"/>
    <property type="evidence" value="ECO:0007669"/>
    <property type="project" value="TreeGrafter"/>
</dbReference>
<evidence type="ECO:0000256" key="3">
    <source>
        <dbReference type="ARBA" id="ARBA00022884"/>
    </source>
</evidence>
<evidence type="ECO:0000313" key="7">
    <source>
        <dbReference type="EMBL" id="OGD91216.1"/>
    </source>
</evidence>
<comment type="similarity">
    <text evidence="1">Belongs to the NusB family.</text>
</comment>
<dbReference type="InterPro" id="IPR035926">
    <property type="entry name" value="NusB-like_sf"/>
</dbReference>
<keyword evidence="5" id="KW-0804">Transcription</keyword>
<dbReference type="GO" id="GO:0031564">
    <property type="term" value="P:transcription antitermination"/>
    <property type="evidence" value="ECO:0007669"/>
    <property type="project" value="UniProtKB-KW"/>
</dbReference>
<comment type="caution">
    <text evidence="7">The sequence shown here is derived from an EMBL/GenBank/DDBJ whole genome shotgun (WGS) entry which is preliminary data.</text>
</comment>
<dbReference type="PANTHER" id="PTHR11078">
    <property type="entry name" value="N UTILIZATION SUBSTANCE PROTEIN B-RELATED"/>
    <property type="match status" value="1"/>
</dbReference>
<reference evidence="7 8" key="1">
    <citation type="journal article" date="2016" name="Nat. Commun.">
        <title>Thousands of microbial genomes shed light on interconnected biogeochemical processes in an aquifer system.</title>
        <authorList>
            <person name="Anantharaman K."/>
            <person name="Brown C.T."/>
            <person name="Hug L.A."/>
            <person name="Sharon I."/>
            <person name="Castelle C.J."/>
            <person name="Probst A.J."/>
            <person name="Thomas B.C."/>
            <person name="Singh A."/>
            <person name="Wilkins M.J."/>
            <person name="Karaoz U."/>
            <person name="Brodie E.L."/>
            <person name="Williams K.H."/>
            <person name="Hubbard S.S."/>
            <person name="Banfield J.F."/>
        </authorList>
    </citation>
    <scope>NUCLEOTIDE SEQUENCE [LARGE SCALE GENOMIC DNA]</scope>
</reference>
<gene>
    <name evidence="7" type="ORF">A3D07_03425</name>
</gene>
<evidence type="ECO:0000259" key="6">
    <source>
        <dbReference type="Pfam" id="PF01029"/>
    </source>
</evidence>
<keyword evidence="3" id="KW-0694">RNA-binding</keyword>
<feature type="domain" description="NusB/RsmB/TIM44" evidence="6">
    <location>
        <begin position="39"/>
        <end position="118"/>
    </location>
</feature>
<dbReference type="EMBL" id="MFBF01000022">
    <property type="protein sequence ID" value="OGD91216.1"/>
    <property type="molecule type" value="Genomic_DNA"/>
</dbReference>
<name>A0A1F5GH79_9BACT</name>
<evidence type="ECO:0000256" key="4">
    <source>
        <dbReference type="ARBA" id="ARBA00023015"/>
    </source>
</evidence>
<evidence type="ECO:0000256" key="1">
    <source>
        <dbReference type="ARBA" id="ARBA00005952"/>
    </source>
</evidence>
<dbReference type="GO" id="GO:0006353">
    <property type="term" value="P:DNA-templated transcription termination"/>
    <property type="evidence" value="ECO:0007669"/>
    <property type="project" value="InterPro"/>
</dbReference>
<dbReference type="InterPro" id="IPR011605">
    <property type="entry name" value="NusB_fam"/>
</dbReference>